<evidence type="ECO:0000313" key="2">
    <source>
        <dbReference type="EMBL" id="NMG75998.1"/>
    </source>
</evidence>
<keyword evidence="1" id="KW-1133">Transmembrane helix</keyword>
<sequence length="433" mass="48767">MFRRVLADHFLRSETEVSHVTFVVLLLMLWLVLAVALLVARHGRLLHELWREPMIERPVLIVESDDWGPGPAEDARILREITGILARIRDRDGHPAVMTLGVVLGIPDAAAILASGGAEYTRRTLAETEFTPVVDAIRGGCVAGVFALQRHGLEHFWPQVLIARLREDDALRAWLGDPLMRSETLPAEIQSRWVDAARLPSRALPSDDIERAVREETELFRRIFGEAPEVAVPNTFVWDETVERAWAASGVRCVVTPGCRFEQRREGGGLAAATRRIRNGQRGAGGMTYVVRNDYFEPIRGHRAERVWQAVARRSAQARPTLLETHRESFIDGPDRVRMALEELESALRGAQSRHPDLCFMSTAELARHLADPASRLLARRLPVRIRVWLCRLRAELASARLLKATGLMLPLRATEWGLGILTRQRVVRLDQT</sequence>
<dbReference type="RefSeq" id="WP_169261145.1">
    <property type="nucleotide sequence ID" value="NZ_WTVQ01000024.1"/>
</dbReference>
<proteinExistence type="predicted"/>
<dbReference type="EMBL" id="WTVQ01000024">
    <property type="protein sequence ID" value="NMG75998.1"/>
    <property type="molecule type" value="Genomic_DNA"/>
</dbReference>
<gene>
    <name evidence="2" type="ORF">GPA25_14610</name>
</gene>
<reference evidence="2 3" key="1">
    <citation type="submission" date="2019-12" db="EMBL/GenBank/DDBJ databases">
        <title>Comparative genomics gives insights into the taxonomy of the Azoarcus-Aromatoleum group and reveals separate origins of nif in the plant-associated Azoarcus and non-plant-associated Aromatoleum sub-groups.</title>
        <authorList>
            <person name="Lafos M."/>
            <person name="Maluk M."/>
            <person name="Batista M."/>
            <person name="Junghare M."/>
            <person name="Carmona M."/>
            <person name="Faoro H."/>
            <person name="Cruz L.M."/>
            <person name="Battistoni F."/>
            <person name="De Souza E."/>
            <person name="Pedrosa F."/>
            <person name="Chen W.-M."/>
            <person name="Poole P.S."/>
            <person name="Dixon R.A."/>
            <person name="James E.K."/>
        </authorList>
    </citation>
    <scope>NUCLEOTIDE SEQUENCE [LARGE SCALE GENOMIC DNA]</scope>
    <source>
        <strain evidence="2 3">22Lin</strain>
    </source>
</reference>
<keyword evidence="1" id="KW-0472">Membrane</keyword>
<evidence type="ECO:0008006" key="4">
    <source>
        <dbReference type="Google" id="ProtNLM"/>
    </source>
</evidence>
<protein>
    <recommendedName>
        <fullName evidence="4">Glycosyl hydrolase family 57</fullName>
    </recommendedName>
</protein>
<keyword evidence="1" id="KW-0812">Transmembrane</keyword>
<evidence type="ECO:0000256" key="1">
    <source>
        <dbReference type="SAM" id="Phobius"/>
    </source>
</evidence>
<keyword evidence="3" id="KW-1185">Reference proteome</keyword>
<evidence type="ECO:0000313" key="3">
    <source>
        <dbReference type="Proteomes" id="UP000648984"/>
    </source>
</evidence>
<comment type="caution">
    <text evidence="2">The sequence shown here is derived from an EMBL/GenBank/DDBJ whole genome shotgun (WGS) entry which is preliminary data.</text>
</comment>
<organism evidence="2 3">
    <name type="scientific">Aromatoleum diolicum</name>
    <dbReference type="NCBI Taxonomy" id="75796"/>
    <lineage>
        <taxon>Bacteria</taxon>
        <taxon>Pseudomonadati</taxon>
        <taxon>Pseudomonadota</taxon>
        <taxon>Betaproteobacteria</taxon>
        <taxon>Rhodocyclales</taxon>
        <taxon>Rhodocyclaceae</taxon>
        <taxon>Aromatoleum</taxon>
    </lineage>
</organism>
<accession>A0ABX1QC82</accession>
<dbReference type="Proteomes" id="UP000648984">
    <property type="component" value="Unassembled WGS sequence"/>
</dbReference>
<feature type="transmembrane region" description="Helical" evidence="1">
    <location>
        <begin position="20"/>
        <end position="40"/>
    </location>
</feature>
<name>A0ABX1QC82_9RHOO</name>